<sequence length="37" mass="4219">MGSKDKYLYAINSKSKGLANSPWPKFHHDNQNTGRVK</sequence>
<dbReference type="PaxDb" id="309799-DICTH_1147"/>
<name>B5YEM6_DICT6</name>
<accession>B5YEM6</accession>
<dbReference type="KEGG" id="dth:DICTH_1147"/>
<dbReference type="HOGENOM" id="CLU_3342948_0_0_0"/>
<dbReference type="eggNOG" id="COG1520">
    <property type="taxonomic scope" value="Bacteria"/>
</dbReference>
<protein>
    <submittedName>
        <fullName evidence="2">Uncharacterized protein</fullName>
    </submittedName>
</protein>
<reference evidence="2 3" key="1">
    <citation type="journal article" date="2014" name="Genome Announc.">
        <title>Complete Genome Sequence of the Extreme Thermophile Dictyoglomus thermophilum H-6-12.</title>
        <authorList>
            <person name="Coil D.A."/>
            <person name="Badger J.H."/>
            <person name="Forberger H.C."/>
            <person name="Riggs F."/>
            <person name="Madupu R."/>
            <person name="Fedorova N."/>
            <person name="Ward N."/>
            <person name="Robb F.T."/>
            <person name="Eisen J.A."/>
        </authorList>
    </citation>
    <scope>NUCLEOTIDE SEQUENCE [LARGE SCALE GENOMIC DNA]</scope>
    <source>
        <strain evidence="3">ATCC 35947 / DSM 3960 / H-6-12</strain>
    </source>
</reference>
<keyword evidence="3" id="KW-1185">Reference proteome</keyword>
<evidence type="ECO:0000256" key="1">
    <source>
        <dbReference type="SAM" id="MobiDB-lite"/>
    </source>
</evidence>
<feature type="region of interest" description="Disordered" evidence="1">
    <location>
        <begin position="16"/>
        <end position="37"/>
    </location>
</feature>
<dbReference type="EMBL" id="CP001146">
    <property type="protein sequence ID" value="ACI19402.1"/>
    <property type="molecule type" value="Genomic_DNA"/>
</dbReference>
<organism evidence="2 3">
    <name type="scientific">Dictyoglomus thermophilum (strain ATCC 35947 / DSM 3960 / H-6-12)</name>
    <dbReference type="NCBI Taxonomy" id="309799"/>
    <lineage>
        <taxon>Bacteria</taxon>
        <taxon>Pseudomonadati</taxon>
        <taxon>Dictyoglomota</taxon>
        <taxon>Dictyoglomia</taxon>
        <taxon>Dictyoglomales</taxon>
        <taxon>Dictyoglomaceae</taxon>
        <taxon>Dictyoglomus</taxon>
    </lineage>
</organism>
<dbReference type="STRING" id="309799.DICTH_1147"/>
<dbReference type="AlphaFoldDB" id="B5YEM6"/>
<gene>
    <name evidence="2" type="ordered locus">DICTH_1147</name>
</gene>
<dbReference type="Proteomes" id="UP000001733">
    <property type="component" value="Chromosome"/>
</dbReference>
<proteinExistence type="predicted"/>
<evidence type="ECO:0000313" key="2">
    <source>
        <dbReference type="EMBL" id="ACI19402.1"/>
    </source>
</evidence>
<evidence type="ECO:0000313" key="3">
    <source>
        <dbReference type="Proteomes" id="UP000001733"/>
    </source>
</evidence>